<dbReference type="Proteomes" id="UP000467841">
    <property type="component" value="Unassembled WGS sequence"/>
</dbReference>
<feature type="domain" description="F-box" evidence="2">
    <location>
        <begin position="31"/>
        <end position="78"/>
    </location>
</feature>
<comment type="caution">
    <text evidence="3">The sequence shown here is derived from an EMBL/GenBank/DDBJ whole genome shotgun (WGS) entry which is preliminary data.</text>
</comment>
<dbReference type="AlphaFoldDB" id="A0A6D2HYV5"/>
<feature type="compositionally biased region" description="Polar residues" evidence="1">
    <location>
        <begin position="1"/>
        <end position="13"/>
    </location>
</feature>
<dbReference type="Pfam" id="PF00646">
    <property type="entry name" value="F-box"/>
    <property type="match status" value="1"/>
</dbReference>
<dbReference type="PANTHER" id="PTHR24414:SF143">
    <property type="entry name" value="F-BOX DOMAIN-CONTAINING PROTEIN"/>
    <property type="match status" value="1"/>
</dbReference>
<evidence type="ECO:0000259" key="2">
    <source>
        <dbReference type="PROSITE" id="PS50181"/>
    </source>
</evidence>
<evidence type="ECO:0000256" key="1">
    <source>
        <dbReference type="SAM" id="MobiDB-lite"/>
    </source>
</evidence>
<accession>A0A6D2HYV5</accession>
<dbReference type="InterPro" id="IPR015915">
    <property type="entry name" value="Kelch-typ_b-propeller"/>
</dbReference>
<dbReference type="Pfam" id="PF25210">
    <property type="entry name" value="Kelch_FKB95"/>
    <property type="match status" value="1"/>
</dbReference>
<organism evidence="3 4">
    <name type="scientific">Microthlaspi erraticum</name>
    <dbReference type="NCBI Taxonomy" id="1685480"/>
    <lineage>
        <taxon>Eukaryota</taxon>
        <taxon>Viridiplantae</taxon>
        <taxon>Streptophyta</taxon>
        <taxon>Embryophyta</taxon>
        <taxon>Tracheophyta</taxon>
        <taxon>Spermatophyta</taxon>
        <taxon>Magnoliopsida</taxon>
        <taxon>eudicotyledons</taxon>
        <taxon>Gunneridae</taxon>
        <taxon>Pentapetalae</taxon>
        <taxon>rosids</taxon>
        <taxon>malvids</taxon>
        <taxon>Brassicales</taxon>
        <taxon>Brassicaceae</taxon>
        <taxon>Coluteocarpeae</taxon>
        <taxon>Microthlaspi</taxon>
    </lineage>
</organism>
<evidence type="ECO:0000313" key="4">
    <source>
        <dbReference type="Proteomes" id="UP000467841"/>
    </source>
</evidence>
<reference evidence="3" key="1">
    <citation type="submission" date="2020-01" db="EMBL/GenBank/DDBJ databases">
        <authorList>
            <person name="Mishra B."/>
        </authorList>
    </citation>
    <scope>NUCLEOTIDE SEQUENCE [LARGE SCALE GENOMIC DNA]</scope>
</reference>
<proteinExistence type="predicted"/>
<protein>
    <recommendedName>
        <fullName evidence="2">F-box domain-containing protein</fullName>
    </recommendedName>
</protein>
<feature type="compositionally biased region" description="Low complexity" evidence="1">
    <location>
        <begin position="24"/>
        <end position="35"/>
    </location>
</feature>
<dbReference type="SMART" id="SM00256">
    <property type="entry name" value="FBOX"/>
    <property type="match status" value="1"/>
</dbReference>
<dbReference type="InterPro" id="IPR001810">
    <property type="entry name" value="F-box_dom"/>
</dbReference>
<dbReference type="SUPFAM" id="SSF81383">
    <property type="entry name" value="F-box domain"/>
    <property type="match status" value="1"/>
</dbReference>
<dbReference type="EMBL" id="CACVBM020000488">
    <property type="protein sequence ID" value="CAA7019826.1"/>
    <property type="molecule type" value="Genomic_DNA"/>
</dbReference>
<dbReference type="Gene3D" id="2.120.10.80">
    <property type="entry name" value="Kelch-type beta propeller"/>
    <property type="match status" value="1"/>
</dbReference>
<keyword evidence="4" id="KW-1185">Reference proteome</keyword>
<name>A0A6D2HYV5_9BRAS</name>
<evidence type="ECO:0000313" key="3">
    <source>
        <dbReference type="EMBL" id="CAA7019826.1"/>
    </source>
</evidence>
<dbReference type="PANTHER" id="PTHR24414">
    <property type="entry name" value="F-BOX/KELCH-REPEAT PROTEIN SKIP4"/>
    <property type="match status" value="1"/>
</dbReference>
<gene>
    <name evidence="3" type="ORF">MERR_LOCUS7061</name>
</gene>
<feature type="region of interest" description="Disordered" evidence="1">
    <location>
        <begin position="1"/>
        <end position="35"/>
    </location>
</feature>
<dbReference type="OrthoDB" id="1022638at2759"/>
<dbReference type="InterPro" id="IPR057499">
    <property type="entry name" value="Kelch_FKB95"/>
</dbReference>
<dbReference type="InterPro" id="IPR036047">
    <property type="entry name" value="F-box-like_dom_sf"/>
</dbReference>
<dbReference type="InterPro" id="IPR050354">
    <property type="entry name" value="F-box/kelch-repeat_ARATH"/>
</dbReference>
<sequence length="405" mass="46378">MCSCLNDTMSLSPTKKPVHEDNSHSSSSSSSLSLSSLPNDAILRCLLGVPRSSHLNVSHVNKTFRSLVRSPEFKFHQIRSLLLRKDSVYVCFSYGDSGVFQWFTLRPFEIENEKKKTIEYRLVPFSIPRPSNGFAFVPSDVLAVGSEIYFIGYNSKEDSDSYKDLWIFDTRSGNLTQGPSMKFHRRAYAAVEVVEGKIYVIGGEYKGAEEMRVEVFDPKTRIWSFAWEEKLPWLRSQFCATLEGKVVTVHDRGYVIAVYDPRQGKREEMNVGKEMVETRRSVPDMLICVCAVENVLYGCFISSGFMWFDIKRSVWTRLVMSESDYIFDVTDYFDVDAMVEYHGKLAVFWHHHKFSQEEKNYDSKCGLMALDKVGGKIRGTIEWSGVVATNVPNYCKIEHCFAVSH</sequence>
<dbReference type="PROSITE" id="PS50181">
    <property type="entry name" value="FBOX"/>
    <property type="match status" value="1"/>
</dbReference>
<dbReference type="SUPFAM" id="SSF117281">
    <property type="entry name" value="Kelch motif"/>
    <property type="match status" value="1"/>
</dbReference>